<evidence type="ECO:0008006" key="5">
    <source>
        <dbReference type="Google" id="ProtNLM"/>
    </source>
</evidence>
<evidence type="ECO:0000256" key="2">
    <source>
        <dbReference type="SAM" id="Phobius"/>
    </source>
</evidence>
<proteinExistence type="predicted"/>
<dbReference type="OrthoDB" id="8525418at2"/>
<keyword evidence="2" id="KW-0812">Transmembrane</keyword>
<dbReference type="RefSeq" id="WP_108674071.1">
    <property type="nucleotide sequence ID" value="NZ_CP025628.1"/>
</dbReference>
<keyword evidence="2" id="KW-1133">Transmembrane helix</keyword>
<evidence type="ECO:0000256" key="1">
    <source>
        <dbReference type="SAM" id="Coils"/>
    </source>
</evidence>
<dbReference type="Proteomes" id="UP000266796">
    <property type="component" value="Chromosome"/>
</dbReference>
<protein>
    <recommendedName>
        <fullName evidence="5">Outer membrane protein assembly factor BamD</fullName>
    </recommendedName>
</protein>
<dbReference type="KEGG" id="kso:CKSOR_00571"/>
<sequence>MYKKILFNIINIIFPCFLFYNNAFAISDNESRIAIIEIKKRLDKDQISKLQLATQIQDIQQELSQLRNQIELIYNSKNIDNNLHFEKLYKQQSDDQEYYMYEYAMSLFNKAKYKEAEESFMAFKAIYYNSKLEPQIIFFLGSTRCIKKF</sequence>
<feature type="coiled-coil region" evidence="1">
    <location>
        <begin position="49"/>
        <end position="76"/>
    </location>
</feature>
<dbReference type="AlphaFoldDB" id="A0A3Q8F6X0"/>
<keyword evidence="1" id="KW-0175">Coiled coil</keyword>
<keyword evidence="2" id="KW-0472">Membrane</keyword>
<reference evidence="3 4" key="1">
    <citation type="journal article" date="2018" name="Parasitology">
        <title>The reduced genome of Candidatus Kinetoplastibacterium sorsogonicusi, the endosymbiont of Kentomonas sorsogonicus (Trypanosomatidae): loss of the haem-synthesis pathway.</title>
        <authorList>
            <person name="Silva F.M."/>
            <person name="Kostygov A.Y."/>
            <person name="Spodareva V.V."/>
            <person name="Butenko A."/>
            <person name="Tossou R."/>
            <person name="Lukes J."/>
            <person name="Yurchenko V."/>
            <person name="Alves J.M.P."/>
        </authorList>
    </citation>
    <scope>NUCLEOTIDE SEQUENCE [LARGE SCALE GENOMIC DNA]</scope>
    <source>
        <strain evidence="3 4">MF-08</strain>
    </source>
</reference>
<dbReference type="EMBL" id="CP025628">
    <property type="protein sequence ID" value="AWD32672.1"/>
    <property type="molecule type" value="Genomic_DNA"/>
</dbReference>
<evidence type="ECO:0000313" key="4">
    <source>
        <dbReference type="Proteomes" id="UP000266796"/>
    </source>
</evidence>
<organism evidence="3 4">
    <name type="scientific">Candidatus Kinetoplastidibacterium kentomonadis</name>
    <dbReference type="NCBI Taxonomy" id="1576550"/>
    <lineage>
        <taxon>Bacteria</taxon>
        <taxon>Pseudomonadati</taxon>
        <taxon>Pseudomonadota</taxon>
        <taxon>Betaproteobacteria</taxon>
        <taxon>Candidatus Kinetoplastidibacterium</taxon>
    </lineage>
</organism>
<evidence type="ECO:0000313" key="3">
    <source>
        <dbReference type="EMBL" id="AWD32672.1"/>
    </source>
</evidence>
<gene>
    <name evidence="3" type="ORF">CKSOR_00571</name>
</gene>
<name>A0A3Q8F6X0_9PROT</name>
<keyword evidence="4" id="KW-1185">Reference proteome</keyword>
<feature type="transmembrane region" description="Helical" evidence="2">
    <location>
        <begin position="6"/>
        <end position="26"/>
    </location>
</feature>
<accession>A0A3Q8F6X0</accession>